<dbReference type="Proteomes" id="UP000024559">
    <property type="component" value="Chromosome"/>
</dbReference>
<sequence length="39" mass="4778">MKDELYFILEMIDSNERQLRWWEANKKGSNLKVTNENHP</sequence>
<evidence type="ECO:0000313" key="1">
    <source>
        <dbReference type="EMBL" id="ETW88017.1"/>
    </source>
</evidence>
<name>A0A0E2Q0U3_STRTR</name>
<organism evidence="1 2">
    <name type="scientific">Streptococcus thermophilus M17PTZA496</name>
    <dbReference type="NCBI Taxonomy" id="1433289"/>
    <lineage>
        <taxon>Bacteria</taxon>
        <taxon>Bacillati</taxon>
        <taxon>Bacillota</taxon>
        <taxon>Bacilli</taxon>
        <taxon>Lactobacillales</taxon>
        <taxon>Streptococcaceae</taxon>
        <taxon>Streptococcus</taxon>
    </lineage>
</organism>
<dbReference type="HOGENOM" id="CLU_3318003_0_0_9"/>
<dbReference type="EMBL" id="AZJT01000072">
    <property type="protein sequence ID" value="ETW88017.1"/>
    <property type="molecule type" value="Genomic_DNA"/>
</dbReference>
<dbReference type="AlphaFoldDB" id="A0A0E2Q0U3"/>
<reference evidence="2" key="1">
    <citation type="submission" date="2013-12" db="EMBL/GenBank/DDBJ databases">
        <title>Genome sequences of Streptococcus thermophilus strains MTH17CL396 and M17PTZA496 isolated from Fontina cheese in Valle d'Aosta region (Italy).</title>
        <authorList>
            <person name="Treu L."/>
            <person name="Giacomini A."/>
            <person name="Corich V."/>
            <person name="Vendramin V."/>
            <person name="Bovo B."/>
        </authorList>
    </citation>
    <scope>NUCLEOTIDE SEQUENCE [LARGE SCALE GENOMIC DNA]</scope>
    <source>
        <strain evidence="2">M17PTZA496</strain>
    </source>
</reference>
<dbReference type="PATRIC" id="fig|1433289.7.peg.2292"/>
<evidence type="ECO:0000313" key="2">
    <source>
        <dbReference type="Proteomes" id="UP000024559"/>
    </source>
</evidence>
<protein>
    <submittedName>
        <fullName evidence="1">Uncharacterized protein</fullName>
    </submittedName>
</protein>
<gene>
    <name evidence="1" type="ORF">X841_11160</name>
</gene>
<comment type="caution">
    <text evidence="1">The sequence shown here is derived from an EMBL/GenBank/DDBJ whole genome shotgun (WGS) entry which is preliminary data.</text>
</comment>
<proteinExistence type="predicted"/>
<accession>A0A0E2Q0U3</accession>